<gene>
    <name evidence="1" type="ORF">LCGC14_2688910</name>
</gene>
<name>A0A0F8ZJ42_9ZZZZ</name>
<protein>
    <submittedName>
        <fullName evidence="1">Uncharacterized protein</fullName>
    </submittedName>
</protein>
<organism evidence="1">
    <name type="scientific">marine sediment metagenome</name>
    <dbReference type="NCBI Taxonomy" id="412755"/>
    <lineage>
        <taxon>unclassified sequences</taxon>
        <taxon>metagenomes</taxon>
        <taxon>ecological metagenomes</taxon>
    </lineage>
</organism>
<dbReference type="EMBL" id="LAZR01047606">
    <property type="protein sequence ID" value="KKK93833.1"/>
    <property type="molecule type" value="Genomic_DNA"/>
</dbReference>
<evidence type="ECO:0000313" key="1">
    <source>
        <dbReference type="EMBL" id="KKK93833.1"/>
    </source>
</evidence>
<reference evidence="1" key="1">
    <citation type="journal article" date="2015" name="Nature">
        <title>Complex archaea that bridge the gap between prokaryotes and eukaryotes.</title>
        <authorList>
            <person name="Spang A."/>
            <person name="Saw J.H."/>
            <person name="Jorgensen S.L."/>
            <person name="Zaremba-Niedzwiedzka K."/>
            <person name="Martijn J."/>
            <person name="Lind A.E."/>
            <person name="van Eijk R."/>
            <person name="Schleper C."/>
            <person name="Guy L."/>
            <person name="Ettema T.J."/>
        </authorList>
    </citation>
    <scope>NUCLEOTIDE SEQUENCE</scope>
</reference>
<comment type="caution">
    <text evidence="1">The sequence shown here is derived from an EMBL/GenBank/DDBJ whole genome shotgun (WGS) entry which is preliminary data.</text>
</comment>
<accession>A0A0F8ZJ42</accession>
<sequence>MTVEQKKKYLSRGGVCCPYCESRSIQQLSSEDEGYYVIECLICEKQ</sequence>
<dbReference type="AlphaFoldDB" id="A0A0F8ZJ42"/>
<proteinExistence type="predicted"/>